<proteinExistence type="predicted"/>
<evidence type="ECO:0000313" key="2">
    <source>
        <dbReference type="EMBL" id="QPD02311.1"/>
    </source>
</evidence>
<dbReference type="EMBL" id="CP047423">
    <property type="protein sequence ID" value="QPD02311.1"/>
    <property type="molecule type" value="Genomic_DNA"/>
</dbReference>
<gene>
    <name evidence="2" type="ORF">Nkreftii_000085</name>
</gene>
<evidence type="ECO:0000256" key="1">
    <source>
        <dbReference type="SAM" id="MobiDB-lite"/>
    </source>
</evidence>
<dbReference type="Proteomes" id="UP000593737">
    <property type="component" value="Chromosome"/>
</dbReference>
<dbReference type="KEGG" id="nkf:Nkreftii_000085"/>
<name>A0A7S8IXN1_9BACT</name>
<reference evidence="2 3" key="1">
    <citation type="journal article" date="2020" name="ISME J.">
        <title>Enrichment and physiological characterization of a novel comammox Nitrospira indicates ammonium inhibition of complete nitrification.</title>
        <authorList>
            <person name="Sakoula D."/>
            <person name="Koch H."/>
            <person name="Frank J."/>
            <person name="Jetten M.S.M."/>
            <person name="van Kessel M.A.H.J."/>
            <person name="Lucker S."/>
        </authorList>
    </citation>
    <scope>NUCLEOTIDE SEQUENCE [LARGE SCALE GENOMIC DNA]</scope>
    <source>
        <strain evidence="2">Comreactor17</strain>
    </source>
</reference>
<dbReference type="AlphaFoldDB" id="A0A7S8IXN1"/>
<protein>
    <submittedName>
        <fullName evidence="2">Uncharacterized protein</fullName>
    </submittedName>
</protein>
<accession>A0A7S8IXN1</accession>
<evidence type="ECO:0000313" key="3">
    <source>
        <dbReference type="Proteomes" id="UP000593737"/>
    </source>
</evidence>
<sequence length="46" mass="4982">MNLSTISAIVRVLHQMKAGPPTGTTSRQNIMRPGPPYVEDQASSDQ</sequence>
<feature type="region of interest" description="Disordered" evidence="1">
    <location>
        <begin position="15"/>
        <end position="46"/>
    </location>
</feature>
<organism evidence="2 3">
    <name type="scientific">Candidatus Nitrospira kreftii</name>
    <dbReference type="NCBI Taxonomy" id="2652173"/>
    <lineage>
        <taxon>Bacteria</taxon>
        <taxon>Pseudomonadati</taxon>
        <taxon>Nitrospirota</taxon>
        <taxon>Nitrospiria</taxon>
        <taxon>Nitrospirales</taxon>
        <taxon>Nitrospiraceae</taxon>
        <taxon>Nitrospira</taxon>
    </lineage>
</organism>